<evidence type="ECO:0000313" key="10">
    <source>
        <dbReference type="EMBL" id="KAF7720755.1"/>
    </source>
</evidence>
<comment type="subunit">
    <text evidence="8">Component of the GSE complex.</text>
</comment>
<keyword evidence="11" id="KW-1185">Reference proteome</keyword>
<dbReference type="GO" id="GO:0003924">
    <property type="term" value="F:GTPase activity"/>
    <property type="evidence" value="ECO:0007669"/>
    <property type="project" value="UniProtKB-UniRule"/>
</dbReference>
<evidence type="ECO:0000256" key="2">
    <source>
        <dbReference type="ARBA" id="ARBA00007756"/>
    </source>
</evidence>
<dbReference type="Gene3D" id="3.40.50.300">
    <property type="entry name" value="P-loop containing nucleotide triphosphate hydrolases"/>
    <property type="match status" value="1"/>
</dbReference>
<feature type="region of interest" description="Disordered" evidence="9">
    <location>
        <begin position="271"/>
        <end position="326"/>
    </location>
</feature>
<dbReference type="GO" id="GO:1990131">
    <property type="term" value="C:Gtr1-Gtr2 GTPase complex"/>
    <property type="evidence" value="ECO:0007669"/>
    <property type="project" value="UniProtKB-UniRule"/>
</dbReference>
<evidence type="ECO:0000256" key="5">
    <source>
        <dbReference type="ARBA" id="ARBA00023134"/>
    </source>
</evidence>
<gene>
    <name evidence="10" type="ORF">EC973_006162</name>
</gene>
<dbReference type="Gene3D" id="3.30.450.190">
    <property type="match status" value="1"/>
</dbReference>
<evidence type="ECO:0000256" key="3">
    <source>
        <dbReference type="ARBA" id="ARBA00022741"/>
    </source>
</evidence>
<evidence type="ECO:0000256" key="1">
    <source>
        <dbReference type="ARBA" id="ARBA00004308"/>
    </source>
</evidence>
<dbReference type="FunFam" id="3.40.50.300:FF:000643">
    <property type="entry name" value="Small monomeric GTPase (Gtr2)"/>
    <property type="match status" value="1"/>
</dbReference>
<comment type="similarity">
    <text evidence="2 8">Belongs to the GTR/RAG GTP-binding protein family.</text>
</comment>
<organism evidence="10 11">
    <name type="scientific">Apophysomyces ossiformis</name>
    <dbReference type="NCBI Taxonomy" id="679940"/>
    <lineage>
        <taxon>Eukaryota</taxon>
        <taxon>Fungi</taxon>
        <taxon>Fungi incertae sedis</taxon>
        <taxon>Mucoromycota</taxon>
        <taxon>Mucoromycotina</taxon>
        <taxon>Mucoromycetes</taxon>
        <taxon>Mucorales</taxon>
        <taxon>Mucorineae</taxon>
        <taxon>Mucoraceae</taxon>
        <taxon>Apophysomyces</taxon>
    </lineage>
</organism>
<protein>
    <recommendedName>
        <fullName evidence="8">GTP-binding protein</fullName>
    </recommendedName>
</protein>
<dbReference type="OrthoDB" id="26136at2759"/>
<name>A0A8H7BNN3_9FUNG</name>
<accession>A0A8H7BNN3</accession>
<feature type="compositionally biased region" description="Polar residues" evidence="9">
    <location>
        <begin position="300"/>
        <end position="312"/>
    </location>
</feature>
<dbReference type="GO" id="GO:0012505">
    <property type="term" value="C:endomembrane system"/>
    <property type="evidence" value="ECO:0007669"/>
    <property type="project" value="UniProtKB-SubCell"/>
</dbReference>
<sequence>MDYDYPHNNDSEIADTVEDHVTSDKPRILLMGLQRSGKSSIQRVVFGKMPPNDTLYLESTTKIQKEDITRSFIDFQIWDFPGQVNYFDMAYDSQEIFGAVGALIFVIDAQDDYSEALHRLFYTVTSAYRVNPNITFEVLIHKVDGLSDDYKIDTQRDIQQRMSDALADAQMEHIHLTYYLTSIYDHSIYEAFSKIIQKLIRELPTLENLLNVLCSNSGIDKAYLFDTLTKIYIATDSSPVDMQSYELCSDMIDVIIDIECIYGAQGAGPSGTVVDEESGEDRETLVQSPMLETNSRRLSSDGSSLNETSQSLALHERSQGTAEAETSSLIKLDNGDVLYMREVNRLLVLICLLRQDNFEKHGLIDYNFQCFKEAVTEVFEFSQKRNTQLQSSVSGSHED</sequence>
<comment type="caution">
    <text evidence="10">The sequence shown here is derived from an EMBL/GenBank/DDBJ whole genome shotgun (WGS) entry which is preliminary data.</text>
</comment>
<evidence type="ECO:0000313" key="11">
    <source>
        <dbReference type="Proteomes" id="UP000605846"/>
    </source>
</evidence>
<dbReference type="GO" id="GO:0000329">
    <property type="term" value="C:fungal-type vacuole membrane"/>
    <property type="evidence" value="ECO:0007669"/>
    <property type="project" value="TreeGrafter"/>
</dbReference>
<proteinExistence type="inferred from homology"/>
<dbReference type="InterPro" id="IPR039400">
    <property type="entry name" value="RagC/D"/>
</dbReference>
<dbReference type="AlphaFoldDB" id="A0A8H7BNN3"/>
<dbReference type="Proteomes" id="UP000605846">
    <property type="component" value="Unassembled WGS sequence"/>
</dbReference>
<dbReference type="GO" id="GO:0005634">
    <property type="term" value="C:nucleus"/>
    <property type="evidence" value="ECO:0007669"/>
    <property type="project" value="TreeGrafter"/>
</dbReference>
<dbReference type="GO" id="GO:0009267">
    <property type="term" value="P:cellular response to starvation"/>
    <property type="evidence" value="ECO:0007669"/>
    <property type="project" value="TreeGrafter"/>
</dbReference>
<evidence type="ECO:0000256" key="4">
    <source>
        <dbReference type="ARBA" id="ARBA00022801"/>
    </source>
</evidence>
<keyword evidence="3 8" id="KW-0547">Nucleotide-binding</keyword>
<keyword evidence="6" id="KW-0472">Membrane</keyword>
<comment type="function">
    <text evidence="8">GTPase involved in activation of the TORC1 signaling pathway, which promotes growth and represses autophagy in nutrient-rich conditions.</text>
</comment>
<comment type="catalytic activity">
    <reaction evidence="7">
        <text>GTP + H2O = GDP + phosphate + H(+)</text>
        <dbReference type="Rhea" id="RHEA:19669"/>
        <dbReference type="ChEBI" id="CHEBI:15377"/>
        <dbReference type="ChEBI" id="CHEBI:15378"/>
        <dbReference type="ChEBI" id="CHEBI:37565"/>
        <dbReference type="ChEBI" id="CHEBI:43474"/>
        <dbReference type="ChEBI" id="CHEBI:58189"/>
    </reaction>
    <physiologicalReaction direction="left-to-right" evidence="7">
        <dbReference type="Rhea" id="RHEA:19670"/>
    </physiologicalReaction>
</comment>
<evidence type="ECO:0000256" key="7">
    <source>
        <dbReference type="ARBA" id="ARBA00049117"/>
    </source>
</evidence>
<dbReference type="InterPro" id="IPR027417">
    <property type="entry name" value="P-loop_NTPase"/>
</dbReference>
<comment type="subcellular location">
    <subcellularLocation>
        <location evidence="1">Endomembrane system</location>
    </subcellularLocation>
</comment>
<keyword evidence="5 8" id="KW-0342">GTP-binding</keyword>
<dbReference type="CDD" id="cd11385">
    <property type="entry name" value="RagC_like"/>
    <property type="match status" value="1"/>
</dbReference>
<dbReference type="InterPro" id="IPR006762">
    <property type="entry name" value="Gtr1_RagA"/>
</dbReference>
<dbReference type="GO" id="GO:0010507">
    <property type="term" value="P:negative regulation of autophagy"/>
    <property type="evidence" value="ECO:0007669"/>
    <property type="project" value="TreeGrafter"/>
</dbReference>
<dbReference type="GO" id="GO:1904263">
    <property type="term" value="P:positive regulation of TORC1 signaling"/>
    <property type="evidence" value="ECO:0007669"/>
    <property type="project" value="TreeGrafter"/>
</dbReference>
<evidence type="ECO:0000256" key="6">
    <source>
        <dbReference type="ARBA" id="ARBA00023136"/>
    </source>
</evidence>
<reference evidence="10" key="1">
    <citation type="submission" date="2020-01" db="EMBL/GenBank/DDBJ databases">
        <title>Genome Sequencing of Three Apophysomyces-Like Fungal Strains Confirms a Novel Fungal Genus in the Mucoromycota with divergent Burkholderia-like Endosymbiotic Bacteria.</title>
        <authorList>
            <person name="Stajich J.E."/>
            <person name="Macias A.M."/>
            <person name="Carter-House D."/>
            <person name="Lovett B."/>
            <person name="Kasson L.R."/>
            <person name="Berry K."/>
            <person name="Grigoriev I."/>
            <person name="Chang Y."/>
            <person name="Spatafora J."/>
            <person name="Kasson M.T."/>
        </authorList>
    </citation>
    <scope>NUCLEOTIDE SEQUENCE</scope>
    <source>
        <strain evidence="10">NRRL A-21654</strain>
    </source>
</reference>
<dbReference type="GO" id="GO:0005525">
    <property type="term" value="F:GTP binding"/>
    <property type="evidence" value="ECO:0007669"/>
    <property type="project" value="UniProtKB-UniRule"/>
</dbReference>
<dbReference type="PANTHER" id="PTHR11259:SF2">
    <property type="entry name" value="GH16429P"/>
    <property type="match status" value="1"/>
</dbReference>
<dbReference type="PANTHER" id="PTHR11259">
    <property type="entry name" value="RAS-RELATED GTP BINDING RAG/GTR YEAST"/>
    <property type="match status" value="1"/>
</dbReference>
<dbReference type="SUPFAM" id="SSF52540">
    <property type="entry name" value="P-loop containing nucleoside triphosphate hydrolases"/>
    <property type="match status" value="1"/>
</dbReference>
<evidence type="ECO:0000256" key="8">
    <source>
        <dbReference type="RuleBase" id="RU367014"/>
    </source>
</evidence>
<keyword evidence="4" id="KW-0378">Hydrolase</keyword>
<evidence type="ECO:0000256" key="9">
    <source>
        <dbReference type="SAM" id="MobiDB-lite"/>
    </source>
</evidence>
<dbReference type="Pfam" id="PF04670">
    <property type="entry name" value="Gtr1_RagA"/>
    <property type="match status" value="1"/>
</dbReference>
<dbReference type="EMBL" id="JABAYA010000375">
    <property type="protein sequence ID" value="KAF7720755.1"/>
    <property type="molecule type" value="Genomic_DNA"/>
</dbReference>